<evidence type="ECO:0000313" key="1">
    <source>
        <dbReference type="EMBL" id="KAH1048146.1"/>
    </source>
</evidence>
<organism evidence="1 2">
    <name type="scientific">Gossypium stocksii</name>
    <dbReference type="NCBI Taxonomy" id="47602"/>
    <lineage>
        <taxon>Eukaryota</taxon>
        <taxon>Viridiplantae</taxon>
        <taxon>Streptophyta</taxon>
        <taxon>Embryophyta</taxon>
        <taxon>Tracheophyta</taxon>
        <taxon>Spermatophyta</taxon>
        <taxon>Magnoliopsida</taxon>
        <taxon>eudicotyledons</taxon>
        <taxon>Gunneridae</taxon>
        <taxon>Pentapetalae</taxon>
        <taxon>rosids</taxon>
        <taxon>malvids</taxon>
        <taxon>Malvales</taxon>
        <taxon>Malvaceae</taxon>
        <taxon>Malvoideae</taxon>
        <taxon>Gossypium</taxon>
    </lineage>
</organism>
<accession>A0A9D3UMP1</accession>
<dbReference type="Proteomes" id="UP000828251">
    <property type="component" value="Unassembled WGS sequence"/>
</dbReference>
<sequence length="68" mass="8110">MQIPRKLQKWLNSRISVKKTISHVKDTSSTPCLIDCMIFTCRCNPRWKYGKLLKRNTTLNDKEDEFYS</sequence>
<protein>
    <submittedName>
        <fullName evidence="1">Uncharacterized protein</fullName>
    </submittedName>
</protein>
<keyword evidence="2" id="KW-1185">Reference proteome</keyword>
<comment type="caution">
    <text evidence="1">The sequence shown here is derived from an EMBL/GenBank/DDBJ whole genome shotgun (WGS) entry which is preliminary data.</text>
</comment>
<proteinExistence type="predicted"/>
<dbReference type="AlphaFoldDB" id="A0A9D3UMP1"/>
<gene>
    <name evidence="1" type="ORF">J1N35_038930</name>
</gene>
<dbReference type="OrthoDB" id="1740512at2759"/>
<reference evidence="1 2" key="1">
    <citation type="journal article" date="2021" name="Plant Biotechnol. J.">
        <title>Multi-omics assisted identification of the key and species-specific regulatory components of drought-tolerant mechanisms in Gossypium stocksii.</title>
        <authorList>
            <person name="Yu D."/>
            <person name="Ke L."/>
            <person name="Zhang D."/>
            <person name="Wu Y."/>
            <person name="Sun Y."/>
            <person name="Mei J."/>
            <person name="Sun J."/>
            <person name="Sun Y."/>
        </authorList>
    </citation>
    <scope>NUCLEOTIDE SEQUENCE [LARGE SCALE GENOMIC DNA]</scope>
    <source>
        <strain evidence="2">cv. E1</strain>
        <tissue evidence="1">Leaf</tissue>
    </source>
</reference>
<dbReference type="EMBL" id="JAIQCV010000011">
    <property type="protein sequence ID" value="KAH1048146.1"/>
    <property type="molecule type" value="Genomic_DNA"/>
</dbReference>
<evidence type="ECO:0000313" key="2">
    <source>
        <dbReference type="Proteomes" id="UP000828251"/>
    </source>
</evidence>
<name>A0A9D3UMP1_9ROSI</name>